<comment type="pathway">
    <text evidence="2 9">Amino-acid biosynthesis; L-tryptophan biosynthesis; L-tryptophan from chorismate: step 4/5.</text>
</comment>
<feature type="domain" description="Indole-3-glycerol phosphate synthase" evidence="10">
    <location>
        <begin position="16"/>
        <end position="244"/>
    </location>
</feature>
<organism evidence="11 12">
    <name type="scientific">Halarsenatibacter silvermanii</name>
    <dbReference type="NCBI Taxonomy" id="321763"/>
    <lineage>
        <taxon>Bacteria</taxon>
        <taxon>Bacillati</taxon>
        <taxon>Bacillota</taxon>
        <taxon>Clostridia</taxon>
        <taxon>Halanaerobiales</taxon>
        <taxon>Halarsenatibacteraceae</taxon>
        <taxon>Halarsenatibacter</taxon>
    </lineage>
</organism>
<dbReference type="Pfam" id="PF00218">
    <property type="entry name" value="IGPS"/>
    <property type="match status" value="1"/>
</dbReference>
<evidence type="ECO:0000256" key="9">
    <source>
        <dbReference type="HAMAP-Rule" id="MF_00134"/>
    </source>
</evidence>
<keyword evidence="5 9" id="KW-0210">Decarboxylase</keyword>
<dbReference type="NCBIfam" id="NF001377">
    <property type="entry name" value="PRK00278.2-4"/>
    <property type="match status" value="1"/>
</dbReference>
<name>A0A1G9J676_9FIRM</name>
<evidence type="ECO:0000256" key="7">
    <source>
        <dbReference type="ARBA" id="ARBA00023141"/>
    </source>
</evidence>
<evidence type="ECO:0000256" key="1">
    <source>
        <dbReference type="ARBA" id="ARBA00001633"/>
    </source>
</evidence>
<dbReference type="AlphaFoldDB" id="A0A1G9J676"/>
<dbReference type="Gene3D" id="3.20.20.70">
    <property type="entry name" value="Aldolase class I"/>
    <property type="match status" value="1"/>
</dbReference>
<dbReference type="GO" id="GO:0004640">
    <property type="term" value="F:phosphoribosylanthranilate isomerase activity"/>
    <property type="evidence" value="ECO:0007669"/>
    <property type="project" value="TreeGrafter"/>
</dbReference>
<dbReference type="STRING" id="321763.SAMN04488692_103142"/>
<gene>
    <name evidence="9" type="primary">trpC</name>
    <name evidence="11" type="ORF">SAMN04488692_103142</name>
</gene>
<evidence type="ECO:0000256" key="4">
    <source>
        <dbReference type="ARBA" id="ARBA00022605"/>
    </source>
</evidence>
<keyword evidence="6 9" id="KW-0822">Tryptophan biosynthesis</keyword>
<dbReference type="InterPro" id="IPR013798">
    <property type="entry name" value="Indole-3-glycerol_P_synth_dom"/>
</dbReference>
<dbReference type="EC" id="4.1.1.48" evidence="9"/>
<dbReference type="GO" id="GO:0000162">
    <property type="term" value="P:L-tryptophan biosynthetic process"/>
    <property type="evidence" value="ECO:0007669"/>
    <property type="project" value="UniProtKB-UniRule"/>
</dbReference>
<comment type="similarity">
    <text evidence="3 9">Belongs to the TrpC family.</text>
</comment>
<proteinExistence type="inferred from homology"/>
<protein>
    <recommendedName>
        <fullName evidence="9">Indole-3-glycerol phosphate synthase</fullName>
        <shortName evidence="9">IGPS</shortName>
        <ecNumber evidence="9">4.1.1.48</ecNumber>
    </recommendedName>
</protein>
<dbReference type="SUPFAM" id="SSF51366">
    <property type="entry name" value="Ribulose-phoshate binding barrel"/>
    <property type="match status" value="1"/>
</dbReference>
<dbReference type="PANTHER" id="PTHR22854:SF2">
    <property type="entry name" value="INDOLE-3-GLYCEROL-PHOSPHATE SYNTHASE"/>
    <property type="match status" value="1"/>
</dbReference>
<dbReference type="InterPro" id="IPR013785">
    <property type="entry name" value="Aldolase_TIM"/>
</dbReference>
<evidence type="ECO:0000256" key="3">
    <source>
        <dbReference type="ARBA" id="ARBA00008737"/>
    </source>
</evidence>
<dbReference type="HAMAP" id="MF_00134_B">
    <property type="entry name" value="IGPS_B"/>
    <property type="match status" value="1"/>
</dbReference>
<dbReference type="OrthoDB" id="9804217at2"/>
<dbReference type="PROSITE" id="PS00614">
    <property type="entry name" value="IGPS"/>
    <property type="match status" value="1"/>
</dbReference>
<dbReference type="EMBL" id="FNGO01000003">
    <property type="protein sequence ID" value="SDL32664.1"/>
    <property type="molecule type" value="Genomic_DNA"/>
</dbReference>
<sequence>MILDRIVEQKKQEINRLRTTDASLAQVLRREEMTLIAELKKASPSAGVIEEEFEPTAQLKRYEKGGASAVSVLTDEEFFRGSSEILREVKRQTELPILRKDFIIDEIQVYESLILGADCLLLIGEILKRPQLIELLELAYEHDLEALVEVHTLETLAMILNTPAEIIGINNRNLEDFSVDLGTTEKLMKELARRGLEDDYLVVSESGISSREDIERLQELGVDGVLIGEALMKAEKPENKIAELLGDIEI</sequence>
<evidence type="ECO:0000256" key="8">
    <source>
        <dbReference type="ARBA" id="ARBA00023239"/>
    </source>
</evidence>
<evidence type="ECO:0000256" key="5">
    <source>
        <dbReference type="ARBA" id="ARBA00022793"/>
    </source>
</evidence>
<dbReference type="InterPro" id="IPR045186">
    <property type="entry name" value="Indole-3-glycerol_P_synth"/>
</dbReference>
<evidence type="ECO:0000256" key="6">
    <source>
        <dbReference type="ARBA" id="ARBA00022822"/>
    </source>
</evidence>
<dbReference type="InterPro" id="IPR001468">
    <property type="entry name" value="Indole-3-GlycerolPSynthase_CS"/>
</dbReference>
<dbReference type="FunFam" id="3.20.20.70:FF:000024">
    <property type="entry name" value="Indole-3-glycerol phosphate synthase"/>
    <property type="match status" value="1"/>
</dbReference>
<dbReference type="Proteomes" id="UP000199476">
    <property type="component" value="Unassembled WGS sequence"/>
</dbReference>
<comment type="catalytic activity">
    <reaction evidence="1 9">
        <text>1-(2-carboxyphenylamino)-1-deoxy-D-ribulose 5-phosphate + H(+) = (1S,2R)-1-C-(indol-3-yl)glycerol 3-phosphate + CO2 + H2O</text>
        <dbReference type="Rhea" id="RHEA:23476"/>
        <dbReference type="ChEBI" id="CHEBI:15377"/>
        <dbReference type="ChEBI" id="CHEBI:15378"/>
        <dbReference type="ChEBI" id="CHEBI:16526"/>
        <dbReference type="ChEBI" id="CHEBI:58613"/>
        <dbReference type="ChEBI" id="CHEBI:58866"/>
        <dbReference type="EC" id="4.1.1.48"/>
    </reaction>
</comment>
<keyword evidence="7 9" id="KW-0057">Aromatic amino acid biosynthesis</keyword>
<reference evidence="11 12" key="1">
    <citation type="submission" date="2016-10" db="EMBL/GenBank/DDBJ databases">
        <authorList>
            <person name="de Groot N.N."/>
        </authorList>
    </citation>
    <scope>NUCLEOTIDE SEQUENCE [LARGE SCALE GENOMIC DNA]</scope>
    <source>
        <strain evidence="11 12">SLAS-1</strain>
    </source>
</reference>
<dbReference type="RefSeq" id="WP_089758348.1">
    <property type="nucleotide sequence ID" value="NZ_FNGO01000003.1"/>
</dbReference>
<dbReference type="UniPathway" id="UPA00035">
    <property type="reaction ID" value="UER00043"/>
</dbReference>
<dbReference type="CDD" id="cd00331">
    <property type="entry name" value="IGPS"/>
    <property type="match status" value="1"/>
</dbReference>
<evidence type="ECO:0000256" key="2">
    <source>
        <dbReference type="ARBA" id="ARBA00004696"/>
    </source>
</evidence>
<accession>A0A1G9J676</accession>
<evidence type="ECO:0000313" key="11">
    <source>
        <dbReference type="EMBL" id="SDL32664.1"/>
    </source>
</evidence>
<evidence type="ECO:0000313" key="12">
    <source>
        <dbReference type="Proteomes" id="UP000199476"/>
    </source>
</evidence>
<keyword evidence="12" id="KW-1185">Reference proteome</keyword>
<evidence type="ECO:0000259" key="10">
    <source>
        <dbReference type="Pfam" id="PF00218"/>
    </source>
</evidence>
<keyword evidence="8 9" id="KW-0456">Lyase</keyword>
<dbReference type="GO" id="GO:0004425">
    <property type="term" value="F:indole-3-glycerol-phosphate synthase activity"/>
    <property type="evidence" value="ECO:0007669"/>
    <property type="project" value="UniProtKB-UniRule"/>
</dbReference>
<dbReference type="PANTHER" id="PTHR22854">
    <property type="entry name" value="TRYPTOPHAN BIOSYNTHESIS PROTEIN"/>
    <property type="match status" value="1"/>
</dbReference>
<dbReference type="InterPro" id="IPR011060">
    <property type="entry name" value="RibuloseP-bd_barrel"/>
</dbReference>
<keyword evidence="4 9" id="KW-0028">Amino-acid biosynthesis</keyword>